<comment type="caution">
    <text evidence="3">The sequence shown here is derived from an EMBL/GenBank/DDBJ whole genome shotgun (WGS) entry which is preliminary data.</text>
</comment>
<evidence type="ECO:0000259" key="2">
    <source>
        <dbReference type="PROSITE" id="PS50934"/>
    </source>
</evidence>
<dbReference type="SUPFAM" id="SSF46689">
    <property type="entry name" value="Homeodomain-like"/>
    <property type="match status" value="1"/>
</dbReference>
<dbReference type="InterPro" id="IPR009057">
    <property type="entry name" value="Homeodomain-like_sf"/>
</dbReference>
<dbReference type="EMBL" id="LSSL01006964">
    <property type="protein sequence ID" value="OLY78213.1"/>
    <property type="molecule type" value="Genomic_DNA"/>
</dbReference>
<dbReference type="AlphaFoldDB" id="A0A1R0GMT6"/>
<dbReference type="GO" id="GO:0010468">
    <property type="term" value="P:regulation of gene expression"/>
    <property type="evidence" value="ECO:0007669"/>
    <property type="project" value="UniProtKB-ARBA"/>
</dbReference>
<feature type="domain" description="SWIRM" evidence="2">
    <location>
        <begin position="349"/>
        <end position="447"/>
    </location>
</feature>
<dbReference type="InterPro" id="IPR036388">
    <property type="entry name" value="WH-like_DNA-bd_sf"/>
</dbReference>
<protein>
    <submittedName>
        <fullName evidence="3">Histone H2A deubiquitinase MYSM1</fullName>
    </submittedName>
</protein>
<proteinExistence type="predicted"/>
<dbReference type="PROSITE" id="PS50934">
    <property type="entry name" value="SWIRM"/>
    <property type="match status" value="1"/>
</dbReference>
<gene>
    <name evidence="3" type="ORF">AYI68_g7743</name>
</gene>
<evidence type="ECO:0000313" key="3">
    <source>
        <dbReference type="EMBL" id="OLY78213.1"/>
    </source>
</evidence>
<dbReference type="Proteomes" id="UP000187455">
    <property type="component" value="Unassembled WGS sequence"/>
</dbReference>
<dbReference type="STRING" id="133383.A0A1R0GMT6"/>
<dbReference type="Pfam" id="PF04433">
    <property type="entry name" value="SWIRM"/>
    <property type="match status" value="1"/>
</dbReference>
<dbReference type="OrthoDB" id="118550at2759"/>
<reference evidence="3 4" key="1">
    <citation type="journal article" date="2016" name="Mol. Biol. Evol.">
        <title>Genome-Wide Survey of Gut Fungi (Harpellales) Reveals the First Horizontally Transferred Ubiquitin Gene from a Mosquito Host.</title>
        <authorList>
            <person name="Wang Y."/>
            <person name="White M.M."/>
            <person name="Kvist S."/>
            <person name="Moncalvo J.M."/>
        </authorList>
    </citation>
    <scope>NUCLEOTIDE SEQUENCE [LARGE SCALE GENOMIC DNA]</scope>
    <source>
        <strain evidence="3 4">ALG-7-W6</strain>
    </source>
</reference>
<sequence length="497" mass="56234">MAYDGPLTKITLTGSYNRKFKRKRPKQQNTQDEEIGATNIQKRSSKKRAENIPLRFFANNNSVYKDNFIPPLKNSSLEQQPPRNIPIEIKRSELKENLIEPGTFVKNEIYSSIENFSAQSPQKPRTIKPRTIDKVINPTQYPEVPPKESSPAALINNSDIVESPNHNSGKFTNSIKSLLINTPEDTIPLKNTPISTARTPITTTKMDMFIPANNNLNEESPITIEAVSGENDTLLSKISSKNGSDLAFSNSTEKKQPPNIDILPNVAKSYLKLCQTLESLDSKISSFKSQKCHLQNTHTPIAKALIPQHLKLRVSNAPKIPSQSEVYLNIQNKHPSNIDELPLKSSPSKNNNIQSIPHKYLPNKDFEKKANPEFFSKSLHNTPERFVKIRNFILERWDITKPKYLTKLNSRNGLTGCGDVNLISRIHSWLEKIKAINHETSTNFGLGISLEGSDKSRKNRLSENKSKKNRDLESVDKYLHNIENGPRFTDHQTDDAK</sequence>
<organism evidence="3 4">
    <name type="scientific">Smittium mucronatum</name>
    <dbReference type="NCBI Taxonomy" id="133383"/>
    <lineage>
        <taxon>Eukaryota</taxon>
        <taxon>Fungi</taxon>
        <taxon>Fungi incertae sedis</taxon>
        <taxon>Zoopagomycota</taxon>
        <taxon>Kickxellomycotina</taxon>
        <taxon>Harpellomycetes</taxon>
        <taxon>Harpellales</taxon>
        <taxon>Legeriomycetaceae</taxon>
        <taxon>Smittium</taxon>
    </lineage>
</organism>
<dbReference type="InterPro" id="IPR007526">
    <property type="entry name" value="SWIRM"/>
</dbReference>
<keyword evidence="4" id="KW-1185">Reference proteome</keyword>
<evidence type="ECO:0000256" key="1">
    <source>
        <dbReference type="SAM" id="MobiDB-lite"/>
    </source>
</evidence>
<name>A0A1R0GMT6_9FUNG</name>
<accession>A0A1R0GMT6</accession>
<feature type="region of interest" description="Disordered" evidence="1">
    <location>
        <begin position="454"/>
        <end position="497"/>
    </location>
</feature>
<dbReference type="Gene3D" id="1.10.10.10">
    <property type="entry name" value="Winged helix-like DNA-binding domain superfamily/Winged helix DNA-binding domain"/>
    <property type="match status" value="1"/>
</dbReference>
<feature type="compositionally biased region" description="Basic and acidic residues" evidence="1">
    <location>
        <begin position="488"/>
        <end position="497"/>
    </location>
</feature>
<evidence type="ECO:0000313" key="4">
    <source>
        <dbReference type="Proteomes" id="UP000187455"/>
    </source>
</evidence>
<feature type="region of interest" description="Disordered" evidence="1">
    <location>
        <begin position="18"/>
        <end position="47"/>
    </location>
</feature>
<feature type="compositionally biased region" description="Basic and acidic residues" evidence="1">
    <location>
        <begin position="454"/>
        <end position="480"/>
    </location>
</feature>